<sequence length="39" mass="4157">MAQVGPIPAKCEKARVHSPLGNLTDLARHLILRVLAVPA</sequence>
<dbReference type="Proteomes" id="UP000190675">
    <property type="component" value="Chromosome I"/>
</dbReference>
<proteinExistence type="predicted"/>
<evidence type="ECO:0000313" key="1">
    <source>
        <dbReference type="EMBL" id="SHG36138.1"/>
    </source>
</evidence>
<accession>A0A1M5J6C5</accession>
<organism evidence="1 2">
    <name type="scientific">Bradyrhizobium erythrophlei</name>
    <dbReference type="NCBI Taxonomy" id="1437360"/>
    <lineage>
        <taxon>Bacteria</taxon>
        <taxon>Pseudomonadati</taxon>
        <taxon>Pseudomonadota</taxon>
        <taxon>Alphaproteobacteria</taxon>
        <taxon>Hyphomicrobiales</taxon>
        <taxon>Nitrobacteraceae</taxon>
        <taxon>Bradyrhizobium</taxon>
    </lineage>
</organism>
<gene>
    <name evidence="1" type="ORF">SAMN05444169_2033</name>
</gene>
<reference evidence="1 2" key="1">
    <citation type="submission" date="2016-11" db="EMBL/GenBank/DDBJ databases">
        <authorList>
            <person name="Jaros S."/>
            <person name="Januszkiewicz K."/>
            <person name="Wedrychowicz H."/>
        </authorList>
    </citation>
    <scope>NUCLEOTIDE SEQUENCE [LARGE SCALE GENOMIC DNA]</scope>
    <source>
        <strain evidence="1 2">GAS242</strain>
    </source>
</reference>
<dbReference type="EMBL" id="LT670818">
    <property type="protein sequence ID" value="SHG36138.1"/>
    <property type="molecule type" value="Genomic_DNA"/>
</dbReference>
<evidence type="ECO:0000313" key="2">
    <source>
        <dbReference type="Proteomes" id="UP000190675"/>
    </source>
</evidence>
<protein>
    <submittedName>
        <fullName evidence="1">Uncharacterized protein</fullName>
    </submittedName>
</protein>
<name>A0A1M5J6C5_9BRAD</name>
<dbReference type="AlphaFoldDB" id="A0A1M5J6C5"/>